<gene>
    <name evidence="3" type="ORF">KI659_15925</name>
</gene>
<dbReference type="Gene3D" id="2.160.20.120">
    <property type="match status" value="1"/>
</dbReference>
<dbReference type="PANTHER" id="PTHR39200">
    <property type="entry name" value="HYPOTHETICAL EXPORTED PROTEIN"/>
    <property type="match status" value="1"/>
</dbReference>
<dbReference type="EMBL" id="JAHCMY010000013">
    <property type="protein sequence ID" value="MBS9525505.1"/>
    <property type="molecule type" value="Genomic_DNA"/>
</dbReference>
<organism evidence="3 4">
    <name type="scientific">Litoribacter ruber</name>
    <dbReference type="NCBI Taxonomy" id="702568"/>
    <lineage>
        <taxon>Bacteria</taxon>
        <taxon>Pseudomonadati</taxon>
        <taxon>Bacteroidota</taxon>
        <taxon>Cytophagia</taxon>
        <taxon>Cytophagales</taxon>
        <taxon>Cyclobacteriaceae</taxon>
        <taxon>Litoribacter</taxon>
    </lineage>
</organism>
<evidence type="ECO:0000313" key="4">
    <source>
        <dbReference type="Proteomes" id="UP001319104"/>
    </source>
</evidence>
<keyword evidence="1" id="KW-0732">Signal</keyword>
<dbReference type="PANTHER" id="PTHR39200:SF1">
    <property type="entry name" value="AUTO-TRANSPORTER ADHESIN HEAD GIN DOMAIN-CONTAINING PROTEIN-RELATED"/>
    <property type="match status" value="1"/>
</dbReference>
<proteinExistence type="predicted"/>
<protein>
    <submittedName>
        <fullName evidence="3">DUF2807 domain-containing protein</fullName>
    </submittedName>
</protein>
<name>A0AAP2CK97_9BACT</name>
<evidence type="ECO:0000313" key="3">
    <source>
        <dbReference type="EMBL" id="MBS9525505.1"/>
    </source>
</evidence>
<feature type="chain" id="PRO_5042928591" evidence="1">
    <location>
        <begin position="21"/>
        <end position="237"/>
    </location>
</feature>
<feature type="signal peptide" evidence="1">
    <location>
        <begin position="1"/>
        <end position="20"/>
    </location>
</feature>
<comment type="caution">
    <text evidence="3">The sequence shown here is derived from an EMBL/GenBank/DDBJ whole genome shotgun (WGS) entry which is preliminary data.</text>
</comment>
<evidence type="ECO:0000259" key="2">
    <source>
        <dbReference type="Pfam" id="PF10988"/>
    </source>
</evidence>
<dbReference type="AlphaFoldDB" id="A0AAP2CK97"/>
<dbReference type="InterPro" id="IPR021255">
    <property type="entry name" value="DUF2807"/>
</dbReference>
<dbReference type="RefSeq" id="WP_213946364.1">
    <property type="nucleotide sequence ID" value="NZ_JAHCMY010000013.1"/>
</dbReference>
<evidence type="ECO:0000256" key="1">
    <source>
        <dbReference type="SAM" id="SignalP"/>
    </source>
</evidence>
<dbReference type="Proteomes" id="UP001319104">
    <property type="component" value="Unassembled WGS sequence"/>
</dbReference>
<accession>A0AAP2CK97</accession>
<feature type="domain" description="Putative auto-transporter adhesin head GIN" evidence="2">
    <location>
        <begin position="39"/>
        <end position="219"/>
    </location>
</feature>
<sequence length="237" mass="25947">MKKKTSFAILLLLISLWSCTQSGVEGNRQLDTRAFVFDHFDILEIDDNFIVELYQADDYYVEIEAEENLMEHIRLRVDGQTLKLAYKQKILPNHPIRINIATPELKEINVRGACRIRTVEPFVTPYLAIHAQGASHVLMELVADEVHSHSQGAAKIELSGSTNLLVKQMEGAGVFNGLALGANNARVNLQGVGKISVNVSDNLDVNIEGIGKVEYAGSPPTLSKNINGLGKIVAVGS</sequence>
<dbReference type="Pfam" id="PF10988">
    <property type="entry name" value="DUF2807"/>
    <property type="match status" value="1"/>
</dbReference>
<reference evidence="3 4" key="1">
    <citation type="submission" date="2021-05" db="EMBL/GenBank/DDBJ databases">
        <authorList>
            <person name="Zhang Z.D."/>
            <person name="Osman G."/>
        </authorList>
    </citation>
    <scope>NUCLEOTIDE SEQUENCE [LARGE SCALE GENOMIC DNA]</scope>
    <source>
        <strain evidence="3 4">KCTC 32217</strain>
    </source>
</reference>
<keyword evidence="4" id="KW-1185">Reference proteome</keyword>